<dbReference type="KEGG" id="roy:G3A56_02075"/>
<accession>A0A7L5BDH9</accession>
<dbReference type="Proteomes" id="UP000464865">
    <property type="component" value="Chromosome M15-11"/>
</dbReference>
<dbReference type="GO" id="GO:0003677">
    <property type="term" value="F:DNA binding"/>
    <property type="evidence" value="ECO:0007669"/>
    <property type="project" value="InterPro"/>
</dbReference>
<keyword evidence="3" id="KW-1185">Reference proteome</keyword>
<dbReference type="RefSeq" id="WP_164056102.1">
    <property type="nucleotide sequence ID" value="NZ_CP048632.1"/>
</dbReference>
<dbReference type="EMBL" id="CP048632">
    <property type="protein sequence ID" value="QIB36930.1"/>
    <property type="molecule type" value="Genomic_DNA"/>
</dbReference>
<gene>
    <name evidence="2" type="ORF">G3A56_02075</name>
</gene>
<organism evidence="2 3">
    <name type="scientific">Rhizobium oryzihabitans</name>
    <dbReference type="NCBI Taxonomy" id="2267833"/>
    <lineage>
        <taxon>Bacteria</taxon>
        <taxon>Pseudomonadati</taxon>
        <taxon>Pseudomonadota</taxon>
        <taxon>Alphaproteobacteria</taxon>
        <taxon>Hyphomicrobiales</taxon>
        <taxon>Rhizobiaceae</taxon>
        <taxon>Rhizobium/Agrobacterium group</taxon>
        <taxon>Rhizobium</taxon>
    </lineage>
</organism>
<evidence type="ECO:0000313" key="2">
    <source>
        <dbReference type="EMBL" id="QIB36930.1"/>
    </source>
</evidence>
<dbReference type="SMART" id="SM00530">
    <property type="entry name" value="HTH_XRE"/>
    <property type="match status" value="1"/>
</dbReference>
<dbReference type="SUPFAM" id="SSF47413">
    <property type="entry name" value="lambda repressor-like DNA-binding domains"/>
    <property type="match status" value="1"/>
</dbReference>
<dbReference type="PROSITE" id="PS50943">
    <property type="entry name" value="HTH_CROC1"/>
    <property type="match status" value="1"/>
</dbReference>
<name>A0A7L5BDH9_9HYPH</name>
<reference evidence="2 3" key="1">
    <citation type="submission" date="2020-02" db="EMBL/GenBank/DDBJ databases">
        <title>Plant-Promoting Endophytic Bacterium Rhizobium oryzihabitans sp. nov., Isolated from the Root of Rice.</title>
        <authorList>
            <person name="zhao J."/>
            <person name="Zhang G."/>
        </authorList>
    </citation>
    <scope>NUCLEOTIDE SEQUENCE [LARGE SCALE GENOMIC DNA]</scope>
    <source>
        <strain evidence="2 3">M15</strain>
    </source>
</reference>
<dbReference type="AlphaFoldDB" id="A0A7L5BDH9"/>
<protein>
    <submittedName>
        <fullName evidence="2">Helix-turn-helix transcriptional regulator</fullName>
    </submittedName>
</protein>
<dbReference type="InterPro" id="IPR010982">
    <property type="entry name" value="Lambda_DNA-bd_dom_sf"/>
</dbReference>
<dbReference type="InterPro" id="IPR001387">
    <property type="entry name" value="Cro/C1-type_HTH"/>
</dbReference>
<evidence type="ECO:0000313" key="3">
    <source>
        <dbReference type="Proteomes" id="UP000464865"/>
    </source>
</evidence>
<dbReference type="CDD" id="cd00093">
    <property type="entry name" value="HTH_XRE"/>
    <property type="match status" value="1"/>
</dbReference>
<evidence type="ECO:0000259" key="1">
    <source>
        <dbReference type="PROSITE" id="PS50943"/>
    </source>
</evidence>
<sequence>MSNITPIHANKTPRRIHFIPEWAEKRGLKQKDIVEELDVDKGLVSKWFNKGVLPKPEYLDKLCILFQLEEVGSLFRDPEDDWLAQFFRDKTEEQKEKAVQMLKLMFEDIKTGTDG</sequence>
<dbReference type="Gene3D" id="1.10.260.40">
    <property type="entry name" value="lambda repressor-like DNA-binding domains"/>
    <property type="match status" value="1"/>
</dbReference>
<feature type="domain" description="HTH cro/C1-type" evidence="1">
    <location>
        <begin position="24"/>
        <end position="74"/>
    </location>
</feature>
<dbReference type="Pfam" id="PF01381">
    <property type="entry name" value="HTH_3"/>
    <property type="match status" value="1"/>
</dbReference>
<proteinExistence type="predicted"/>